<evidence type="ECO:0000313" key="2">
    <source>
        <dbReference type="Proteomes" id="UP000308267"/>
    </source>
</evidence>
<organism evidence="1 2">
    <name type="scientific">Opisthorchis felineus</name>
    <dbReference type="NCBI Taxonomy" id="147828"/>
    <lineage>
        <taxon>Eukaryota</taxon>
        <taxon>Metazoa</taxon>
        <taxon>Spiralia</taxon>
        <taxon>Lophotrochozoa</taxon>
        <taxon>Platyhelminthes</taxon>
        <taxon>Trematoda</taxon>
        <taxon>Digenea</taxon>
        <taxon>Opisthorchiida</taxon>
        <taxon>Opisthorchiata</taxon>
        <taxon>Opisthorchiidae</taxon>
        <taxon>Opisthorchis</taxon>
    </lineage>
</organism>
<accession>A0A4V3SDF4</accession>
<reference evidence="1 2" key="1">
    <citation type="journal article" date="2019" name="BMC Genomics">
        <title>New insights from Opisthorchis felineus genome: update on genomics of the epidemiologically important liver flukes.</title>
        <authorList>
            <person name="Ershov N.I."/>
            <person name="Mordvinov V.A."/>
            <person name="Prokhortchouk E.B."/>
            <person name="Pakharukova M.Y."/>
            <person name="Gunbin K.V."/>
            <person name="Ustyantsev K."/>
            <person name="Genaev M.A."/>
            <person name="Blinov A.G."/>
            <person name="Mazur A."/>
            <person name="Boulygina E."/>
            <person name="Tsygankova S."/>
            <person name="Khrameeva E."/>
            <person name="Chekanov N."/>
            <person name="Fan G."/>
            <person name="Xiao A."/>
            <person name="Zhang H."/>
            <person name="Xu X."/>
            <person name="Yang H."/>
            <person name="Solovyev V."/>
            <person name="Lee S.M."/>
            <person name="Liu X."/>
            <person name="Afonnikov D.A."/>
            <person name="Skryabin K.G."/>
        </authorList>
    </citation>
    <scope>NUCLEOTIDE SEQUENCE [LARGE SCALE GENOMIC DNA]</scope>
    <source>
        <strain evidence="1">AK-0245</strain>
        <tissue evidence="1">Whole organism</tissue>
    </source>
</reference>
<dbReference type="Proteomes" id="UP000308267">
    <property type="component" value="Unassembled WGS sequence"/>
</dbReference>
<evidence type="ECO:0000313" key="1">
    <source>
        <dbReference type="EMBL" id="TGZ60424.1"/>
    </source>
</evidence>
<name>A0A4V3SDF4_OPIFE</name>
<dbReference type="OrthoDB" id="1933107at2759"/>
<gene>
    <name evidence="1" type="ORF">CRM22_008547</name>
</gene>
<dbReference type="STRING" id="147828.A0A4V3SDF4"/>
<dbReference type="Gene3D" id="1.25.40.790">
    <property type="match status" value="1"/>
</dbReference>
<comment type="caution">
    <text evidence="1">The sequence shown here is derived from an EMBL/GenBank/DDBJ whole genome shotgun (WGS) entry which is preliminary data.</text>
</comment>
<protein>
    <submittedName>
        <fullName evidence="1">Uncharacterized protein</fullName>
    </submittedName>
</protein>
<dbReference type="EMBL" id="SJOL01008389">
    <property type="protein sequence ID" value="TGZ60424.1"/>
    <property type="molecule type" value="Genomic_DNA"/>
</dbReference>
<sequence>MLSSDQTSFGYAWITRQVTQTWIQLDGGIVDHYVLPSPIVTAVGAAAAATTSYAHCSVASATGAGAGTGGPTGQAGSTGSTTGSAAVQYPAAGSAQSSLVPPKRGFTVLNEYDLWSTLEAMRLRVAHLNSALSARPSPASLLDPLGLRLGFACARVRGPLDLGLLEQSLLFFTSTTPSSSSPLCDGCSEAREFDDPPNLQEKVKLLIRNWVEFYQNPWQCDPATIEAMLAQLSQIGVLPNMGTLTRFSVWPLFL</sequence>
<keyword evidence="2" id="KW-1185">Reference proteome</keyword>
<proteinExistence type="predicted"/>
<dbReference type="AlphaFoldDB" id="A0A4V3SDF4"/>